<sequence length="226" mass="23759">MTTNSGFLLDQVTVTRGETRLLDAVSAHLPVGHCTAVVGPSGAGKSTLLRLLNRLDDPGSGQILLDGIPISDLDVLDLRRRVGLVAQQPVLLTDRVAGDLRLGQPTLGDHRMCELLERVGLPAGFAQRRTSELSGGEAQRVCLARALAVEPEVLLLDEPTSGLDGVSSGVIVEAARDHVAAGGTVVLVSHDLAVVRGIADTVLVLEHGHLIAHGHPDEIDYLEAGR</sequence>
<dbReference type="Pfam" id="PF00005">
    <property type="entry name" value="ABC_tran"/>
    <property type="match status" value="1"/>
</dbReference>
<keyword evidence="7" id="KW-1185">Reference proteome</keyword>
<dbReference type="InterPro" id="IPR027417">
    <property type="entry name" value="P-loop_NTPase"/>
</dbReference>
<keyword evidence="4" id="KW-1278">Translocase</keyword>
<comment type="caution">
    <text evidence="6">The sequence shown here is derived from an EMBL/GenBank/DDBJ whole genome shotgun (WGS) entry which is preliminary data.</text>
</comment>
<dbReference type="AlphaFoldDB" id="A0A318L8E8"/>
<evidence type="ECO:0000259" key="5">
    <source>
        <dbReference type="PROSITE" id="PS50893"/>
    </source>
</evidence>
<feature type="domain" description="ABC transporter" evidence="5">
    <location>
        <begin position="7"/>
        <end position="226"/>
    </location>
</feature>
<dbReference type="GO" id="GO:0005524">
    <property type="term" value="F:ATP binding"/>
    <property type="evidence" value="ECO:0007669"/>
    <property type="project" value="UniProtKB-KW"/>
</dbReference>
<dbReference type="Gene3D" id="3.40.50.300">
    <property type="entry name" value="P-loop containing nucleotide triphosphate hydrolases"/>
    <property type="match status" value="1"/>
</dbReference>
<evidence type="ECO:0000256" key="1">
    <source>
        <dbReference type="ARBA" id="ARBA00022448"/>
    </source>
</evidence>
<evidence type="ECO:0000256" key="2">
    <source>
        <dbReference type="ARBA" id="ARBA00022741"/>
    </source>
</evidence>
<dbReference type="PROSITE" id="PS00211">
    <property type="entry name" value="ABC_TRANSPORTER_1"/>
    <property type="match status" value="1"/>
</dbReference>
<dbReference type="PANTHER" id="PTHR43423">
    <property type="entry name" value="ABC TRANSPORTER I FAMILY MEMBER 17"/>
    <property type="match status" value="1"/>
</dbReference>
<dbReference type="SUPFAM" id="SSF52540">
    <property type="entry name" value="P-loop containing nucleoside triphosphate hydrolases"/>
    <property type="match status" value="1"/>
</dbReference>
<dbReference type="PROSITE" id="PS50893">
    <property type="entry name" value="ABC_TRANSPORTER_2"/>
    <property type="match status" value="1"/>
</dbReference>
<keyword evidence="1" id="KW-0813">Transport</keyword>
<dbReference type="InterPro" id="IPR003593">
    <property type="entry name" value="AAA+_ATPase"/>
</dbReference>
<proteinExistence type="predicted"/>
<reference evidence="6 7" key="1">
    <citation type="submission" date="2016-07" db="EMBL/GenBank/DDBJ databases">
        <title>Draft genome sequence of Prauserella sp. YIM 121212, isolated from alkaline soil.</title>
        <authorList>
            <person name="Ruckert C."/>
            <person name="Albersmeier A."/>
            <person name="Jiang C.-L."/>
            <person name="Jiang Y."/>
            <person name="Kalinowski J."/>
            <person name="Schneider O."/>
            <person name="Winkler A."/>
            <person name="Zotchev S.B."/>
        </authorList>
    </citation>
    <scope>NUCLEOTIDE SEQUENCE [LARGE SCALE GENOMIC DNA]</scope>
    <source>
        <strain evidence="6 7">YIM 121212</strain>
    </source>
</reference>
<evidence type="ECO:0000313" key="6">
    <source>
        <dbReference type="EMBL" id="PXY16694.1"/>
    </source>
</evidence>
<organism evidence="6 7">
    <name type="scientific">Prauserella flavalba</name>
    <dbReference type="NCBI Taxonomy" id="1477506"/>
    <lineage>
        <taxon>Bacteria</taxon>
        <taxon>Bacillati</taxon>
        <taxon>Actinomycetota</taxon>
        <taxon>Actinomycetes</taxon>
        <taxon>Pseudonocardiales</taxon>
        <taxon>Pseudonocardiaceae</taxon>
        <taxon>Prauserella</taxon>
    </lineage>
</organism>
<dbReference type="SMART" id="SM00382">
    <property type="entry name" value="AAA"/>
    <property type="match status" value="1"/>
</dbReference>
<protein>
    <submittedName>
        <fullName evidence="6">ABC transporter</fullName>
    </submittedName>
</protein>
<dbReference type="InterPro" id="IPR017871">
    <property type="entry name" value="ABC_transporter-like_CS"/>
</dbReference>
<dbReference type="InterPro" id="IPR003439">
    <property type="entry name" value="ABC_transporter-like_ATP-bd"/>
</dbReference>
<name>A0A318L8E8_9PSEU</name>
<dbReference type="Proteomes" id="UP000247892">
    <property type="component" value="Unassembled WGS sequence"/>
</dbReference>
<dbReference type="PANTHER" id="PTHR43423:SF1">
    <property type="entry name" value="ABC TRANSPORTER I FAMILY MEMBER 17"/>
    <property type="match status" value="1"/>
</dbReference>
<evidence type="ECO:0000256" key="4">
    <source>
        <dbReference type="ARBA" id="ARBA00022967"/>
    </source>
</evidence>
<keyword evidence="3" id="KW-0067">ATP-binding</keyword>
<dbReference type="GO" id="GO:0016887">
    <property type="term" value="F:ATP hydrolysis activity"/>
    <property type="evidence" value="ECO:0007669"/>
    <property type="project" value="InterPro"/>
</dbReference>
<keyword evidence="2" id="KW-0547">Nucleotide-binding</keyword>
<accession>A0A318L8E8</accession>
<evidence type="ECO:0000256" key="3">
    <source>
        <dbReference type="ARBA" id="ARBA00022840"/>
    </source>
</evidence>
<evidence type="ECO:0000313" key="7">
    <source>
        <dbReference type="Proteomes" id="UP000247892"/>
    </source>
</evidence>
<dbReference type="EMBL" id="MASU01000036">
    <property type="protein sequence ID" value="PXY16694.1"/>
    <property type="molecule type" value="Genomic_DNA"/>
</dbReference>
<dbReference type="OrthoDB" id="8481147at2"/>
<dbReference type="RefSeq" id="WP_110344168.1">
    <property type="nucleotide sequence ID" value="NZ_MASU01000036.1"/>
</dbReference>
<gene>
    <name evidence="6" type="ORF">BA062_38500</name>
</gene>